<dbReference type="Gene3D" id="1.10.287.510">
    <property type="entry name" value="Helix hairpin bin"/>
    <property type="match status" value="1"/>
</dbReference>
<dbReference type="GO" id="GO:0016887">
    <property type="term" value="F:ATP hydrolysis activity"/>
    <property type="evidence" value="ECO:0007669"/>
    <property type="project" value="InterPro"/>
</dbReference>
<evidence type="ECO:0000259" key="5">
    <source>
        <dbReference type="Pfam" id="PF13476"/>
    </source>
</evidence>
<name>A0A1X9MHV3_9BACI</name>
<sequence length="507" mass="57805">MLVKVIKVEAKGFKSHQDLTVNFGEETKITGDNAQGKSSLLETLSWTLYGLNLFGAKLDPTPIGYATTETLVQVLLEVDGKKLLLGRGSKKGKASYYVNEVPSKAKEFNEIVEQLFDKELFFSLYNPNYFFTLHWEKQRSMLLQYVSAPTNKQVFKELPETQSEVLATLVKKHSLDDLAKIHRENKTKMEKAHIAAQSRTKTLNEQINILLENIGEVTLSNEELEANAEELRLAILEADKVPAQAFAKNSEYNKVKSELGMVQHQIDMSKERFPSLKNEQIEDTCRTCKRPLDEEAVKAVEEDKNNRIQEYKANHSKLIERKKELQTQLDSIEVIDVTEEQQKVRELEAKRDKVADKIRTHKQHEQLLTQVEEAKKDEQAKLESLNDSIFILDSIKAFKAKEAELQGEKVQELFNTLSVRLFDKQKNGEIKPTFEIEYDGRPYSKLSLSESIRAGLELREVLSKQSEIVAPVFVDNAESITSFKEPTGQLIICKVVAGQELKIEVSE</sequence>
<feature type="coiled-coil region" evidence="4">
    <location>
        <begin position="207"/>
        <end position="241"/>
    </location>
</feature>
<dbReference type="AlphaFoldDB" id="A0A1X9MHV3"/>
<comment type="subunit">
    <text evidence="2">Heterodimer of SbcC and SbcD.</text>
</comment>
<dbReference type="Pfam" id="PF13476">
    <property type="entry name" value="AAA_23"/>
    <property type="match status" value="1"/>
</dbReference>
<dbReference type="RefSeq" id="WP_066160468.1">
    <property type="nucleotide sequence ID" value="NZ_CP020814.1"/>
</dbReference>
<comment type="similarity">
    <text evidence="1">Belongs to the SMC family. SbcC subfamily.</text>
</comment>
<organism evidence="6 7">
    <name type="scientific">Halalkalibacter krulwichiae</name>
    <dbReference type="NCBI Taxonomy" id="199441"/>
    <lineage>
        <taxon>Bacteria</taxon>
        <taxon>Bacillati</taxon>
        <taxon>Bacillota</taxon>
        <taxon>Bacilli</taxon>
        <taxon>Bacillales</taxon>
        <taxon>Bacillaceae</taxon>
        <taxon>Halalkalibacter</taxon>
    </lineage>
</organism>
<dbReference type="SUPFAM" id="SSF52540">
    <property type="entry name" value="P-loop containing nucleoside triphosphate hydrolases"/>
    <property type="match status" value="1"/>
</dbReference>
<evidence type="ECO:0000313" key="6">
    <source>
        <dbReference type="EMBL" id="ARK32170.1"/>
    </source>
</evidence>
<dbReference type="PANTHER" id="PTHR32114:SF2">
    <property type="entry name" value="ABC TRANSPORTER ABCH.3"/>
    <property type="match status" value="1"/>
</dbReference>
<dbReference type="PANTHER" id="PTHR32114">
    <property type="entry name" value="ABC TRANSPORTER ABCH.3"/>
    <property type="match status" value="1"/>
</dbReference>
<protein>
    <recommendedName>
        <fullName evidence="3">Nuclease SbcCD subunit C</fullName>
    </recommendedName>
</protein>
<dbReference type="GO" id="GO:0006302">
    <property type="term" value="P:double-strand break repair"/>
    <property type="evidence" value="ECO:0007669"/>
    <property type="project" value="InterPro"/>
</dbReference>
<dbReference type="Proteomes" id="UP000193006">
    <property type="component" value="Chromosome"/>
</dbReference>
<dbReference type="KEGG" id="bkw:BkAM31D_21255"/>
<keyword evidence="7" id="KW-1185">Reference proteome</keyword>
<feature type="domain" description="Rad50/SbcC-type AAA" evidence="5">
    <location>
        <begin position="7"/>
        <end position="258"/>
    </location>
</feature>
<proteinExistence type="inferred from homology"/>
<dbReference type="STRING" id="199441.BkAM31D_21255"/>
<evidence type="ECO:0000256" key="2">
    <source>
        <dbReference type="ARBA" id="ARBA00011322"/>
    </source>
</evidence>
<dbReference type="EMBL" id="CP020814">
    <property type="protein sequence ID" value="ARK32170.1"/>
    <property type="molecule type" value="Genomic_DNA"/>
</dbReference>
<evidence type="ECO:0000256" key="1">
    <source>
        <dbReference type="ARBA" id="ARBA00006930"/>
    </source>
</evidence>
<reference evidence="6 7" key="1">
    <citation type="submission" date="2017-04" db="EMBL/GenBank/DDBJ databases">
        <title>Bacillus krulwichiae AM31D Genome sequencing and assembly.</title>
        <authorList>
            <person name="Krulwich T.A."/>
            <person name="Anastor L."/>
            <person name="Ehrlich R."/>
            <person name="Ehrlich G.D."/>
            <person name="Janto B."/>
        </authorList>
    </citation>
    <scope>NUCLEOTIDE SEQUENCE [LARGE SCALE GENOMIC DNA]</scope>
    <source>
        <strain evidence="6 7">AM31D</strain>
    </source>
</reference>
<evidence type="ECO:0000313" key="7">
    <source>
        <dbReference type="Proteomes" id="UP000193006"/>
    </source>
</evidence>
<evidence type="ECO:0000256" key="4">
    <source>
        <dbReference type="SAM" id="Coils"/>
    </source>
</evidence>
<keyword evidence="4" id="KW-0175">Coiled coil</keyword>
<dbReference type="Gene3D" id="3.40.50.300">
    <property type="entry name" value="P-loop containing nucleotide triphosphate hydrolases"/>
    <property type="match status" value="1"/>
</dbReference>
<evidence type="ECO:0000256" key="3">
    <source>
        <dbReference type="ARBA" id="ARBA00013368"/>
    </source>
</evidence>
<feature type="coiled-coil region" evidence="4">
    <location>
        <begin position="301"/>
        <end position="388"/>
    </location>
</feature>
<dbReference type="InterPro" id="IPR027417">
    <property type="entry name" value="P-loop_NTPase"/>
</dbReference>
<dbReference type="InterPro" id="IPR038729">
    <property type="entry name" value="Rad50/SbcC_AAA"/>
</dbReference>
<gene>
    <name evidence="6" type="ORF">BkAM31D_21255</name>
</gene>
<accession>A0A1X9MHV3</accession>